<name>A0A8X6F060_TRICU</name>
<dbReference type="Proteomes" id="UP000887116">
    <property type="component" value="Unassembled WGS sequence"/>
</dbReference>
<proteinExistence type="predicted"/>
<dbReference type="OrthoDB" id="6484799at2759"/>
<comment type="caution">
    <text evidence="1">The sequence shown here is derived from an EMBL/GenBank/DDBJ whole genome shotgun (WGS) entry which is preliminary data.</text>
</comment>
<protein>
    <submittedName>
        <fullName evidence="1">Jhamt</fullName>
    </submittedName>
</protein>
<dbReference type="SUPFAM" id="SSF53335">
    <property type="entry name" value="S-adenosyl-L-methionine-dependent methyltransferases"/>
    <property type="match status" value="1"/>
</dbReference>
<evidence type="ECO:0000313" key="1">
    <source>
        <dbReference type="EMBL" id="GFQ65846.1"/>
    </source>
</evidence>
<dbReference type="AlphaFoldDB" id="A0A8X6F060"/>
<organism evidence="1 2">
    <name type="scientific">Trichonephila clavata</name>
    <name type="common">Joro spider</name>
    <name type="synonym">Nephila clavata</name>
    <dbReference type="NCBI Taxonomy" id="2740835"/>
    <lineage>
        <taxon>Eukaryota</taxon>
        <taxon>Metazoa</taxon>
        <taxon>Ecdysozoa</taxon>
        <taxon>Arthropoda</taxon>
        <taxon>Chelicerata</taxon>
        <taxon>Arachnida</taxon>
        <taxon>Araneae</taxon>
        <taxon>Araneomorphae</taxon>
        <taxon>Entelegynae</taxon>
        <taxon>Araneoidea</taxon>
        <taxon>Nephilidae</taxon>
        <taxon>Trichonephila</taxon>
    </lineage>
</organism>
<gene>
    <name evidence="1" type="primary">NCL1_27638</name>
    <name evidence="1" type="ORF">TNCT_425681</name>
</gene>
<dbReference type="Gene3D" id="3.40.50.150">
    <property type="entry name" value="Vaccinia Virus protein VP39"/>
    <property type="match status" value="1"/>
</dbReference>
<accession>A0A8X6F060</accession>
<dbReference type="InterPro" id="IPR029063">
    <property type="entry name" value="SAM-dependent_MTases_sf"/>
</dbReference>
<evidence type="ECO:0000313" key="2">
    <source>
        <dbReference type="Proteomes" id="UP000887116"/>
    </source>
</evidence>
<reference evidence="1" key="1">
    <citation type="submission" date="2020-07" db="EMBL/GenBank/DDBJ databases">
        <title>Multicomponent nature underlies the extraordinary mechanical properties of spider dragline silk.</title>
        <authorList>
            <person name="Kono N."/>
            <person name="Nakamura H."/>
            <person name="Mori M."/>
            <person name="Yoshida Y."/>
            <person name="Ohtoshi R."/>
            <person name="Malay A.D."/>
            <person name="Moran D.A.P."/>
            <person name="Tomita M."/>
            <person name="Numata K."/>
            <person name="Arakawa K."/>
        </authorList>
    </citation>
    <scope>NUCLEOTIDE SEQUENCE</scope>
</reference>
<sequence length="208" mass="24384">MLRATVANLVYRIQLLEHQAGGHLEPILSTVKQWKSQITKLVSVYCFHYLKDQRKGFKNVYHLLKPGGQAVILIVTGTPFASAVSEMQNNPKWFSFLKDIDTYTTGYNPSKFNTSFYNKILKEIGFEILYCKREVKNDVFDSEKQYRDFFTSICVPSSHIHVDRKEEFLKEFFETLDRHNGRNKNELPLHRGRIIELVIKKPINKIRI</sequence>
<dbReference type="EMBL" id="BMAO01010249">
    <property type="protein sequence ID" value="GFQ65846.1"/>
    <property type="molecule type" value="Genomic_DNA"/>
</dbReference>
<keyword evidence="2" id="KW-1185">Reference proteome</keyword>